<dbReference type="PANTHER" id="PTHR36558:SF1">
    <property type="entry name" value="RESTRICTION ENDONUCLEASE DOMAIN-CONTAINING PROTEIN-RELATED"/>
    <property type="match status" value="1"/>
</dbReference>
<dbReference type="EMBL" id="JEMB01000725">
    <property type="protein sequence ID" value="KYF94571.1"/>
    <property type="molecule type" value="Genomic_DNA"/>
</dbReference>
<dbReference type="Pfam" id="PF05685">
    <property type="entry name" value="Uma2"/>
    <property type="match status" value="1"/>
</dbReference>
<evidence type="ECO:0000259" key="1">
    <source>
        <dbReference type="Pfam" id="PF05685"/>
    </source>
</evidence>
<dbReference type="InterPro" id="IPR011335">
    <property type="entry name" value="Restrct_endonuc-II-like"/>
</dbReference>
<dbReference type="Proteomes" id="UP000075635">
    <property type="component" value="Unassembled WGS sequence"/>
</dbReference>
<dbReference type="AlphaFoldDB" id="A0A150SQ37"/>
<dbReference type="InterPro" id="IPR012296">
    <property type="entry name" value="Nuclease_put_TT1808"/>
</dbReference>
<gene>
    <name evidence="2" type="ORF">BE17_35955</name>
</gene>
<accession>A0A150SQ37</accession>
<name>A0A150SQ37_SORCE</name>
<evidence type="ECO:0000313" key="3">
    <source>
        <dbReference type="Proteomes" id="UP000075635"/>
    </source>
</evidence>
<protein>
    <recommendedName>
        <fullName evidence="1">Putative restriction endonuclease domain-containing protein</fullName>
    </recommendedName>
</protein>
<sequence>MAPAHRIHYTYAEYLALEASSNVKHEYLDGQIYAMAGGTPEHAALAAAVIGLLFPELRGGRCRTYDADLRVRVPSTGLATYPDVTVVCGPLERDAEDGQAVTNPTLIVEVLSRSTEEYDRGDKFDHYKNLTSLRQYVLVSHRERSVEVWTRDVHGSFTSAIAREGDVAHLVSIGAQLDVRELYEAAAEPGA</sequence>
<dbReference type="Gene3D" id="3.90.1570.10">
    <property type="entry name" value="tt1808, chain A"/>
    <property type="match status" value="1"/>
</dbReference>
<reference evidence="2 3" key="1">
    <citation type="submission" date="2014-02" db="EMBL/GenBank/DDBJ databases">
        <title>The small core and large imbalanced accessory genome model reveals a collaborative survival strategy of Sorangium cellulosum strains in nature.</title>
        <authorList>
            <person name="Han K."/>
            <person name="Peng R."/>
            <person name="Blom J."/>
            <person name="Li Y.-Z."/>
        </authorList>
    </citation>
    <scope>NUCLEOTIDE SEQUENCE [LARGE SCALE GENOMIC DNA]</scope>
    <source>
        <strain evidence="2 3">So0011-07</strain>
    </source>
</reference>
<dbReference type="PANTHER" id="PTHR36558">
    <property type="entry name" value="GLR1098 PROTEIN"/>
    <property type="match status" value="1"/>
</dbReference>
<dbReference type="InterPro" id="IPR008538">
    <property type="entry name" value="Uma2"/>
</dbReference>
<proteinExistence type="predicted"/>
<feature type="domain" description="Putative restriction endonuclease" evidence="1">
    <location>
        <begin position="12"/>
        <end position="170"/>
    </location>
</feature>
<dbReference type="SUPFAM" id="SSF52980">
    <property type="entry name" value="Restriction endonuclease-like"/>
    <property type="match status" value="1"/>
</dbReference>
<comment type="caution">
    <text evidence="2">The sequence shown here is derived from an EMBL/GenBank/DDBJ whole genome shotgun (WGS) entry which is preliminary data.</text>
</comment>
<organism evidence="2 3">
    <name type="scientific">Sorangium cellulosum</name>
    <name type="common">Polyangium cellulosum</name>
    <dbReference type="NCBI Taxonomy" id="56"/>
    <lineage>
        <taxon>Bacteria</taxon>
        <taxon>Pseudomonadati</taxon>
        <taxon>Myxococcota</taxon>
        <taxon>Polyangia</taxon>
        <taxon>Polyangiales</taxon>
        <taxon>Polyangiaceae</taxon>
        <taxon>Sorangium</taxon>
    </lineage>
</organism>
<evidence type="ECO:0000313" key="2">
    <source>
        <dbReference type="EMBL" id="KYF94571.1"/>
    </source>
</evidence>
<dbReference type="CDD" id="cd06260">
    <property type="entry name" value="DUF820-like"/>
    <property type="match status" value="1"/>
</dbReference>